<evidence type="ECO:0000256" key="1">
    <source>
        <dbReference type="SAM" id="MobiDB-lite"/>
    </source>
</evidence>
<name>A0A8H7C556_AGABI</name>
<gene>
    <name evidence="3" type="ORF">Agabi119p4_8758</name>
</gene>
<accession>A0A8H7C556</accession>
<protein>
    <submittedName>
        <fullName evidence="3">Uncharacterized protein</fullName>
    </submittedName>
</protein>
<organism evidence="3 4">
    <name type="scientific">Agaricus bisporus var. burnettii</name>
    <dbReference type="NCBI Taxonomy" id="192524"/>
    <lineage>
        <taxon>Eukaryota</taxon>
        <taxon>Fungi</taxon>
        <taxon>Dikarya</taxon>
        <taxon>Basidiomycota</taxon>
        <taxon>Agaricomycotina</taxon>
        <taxon>Agaricomycetes</taxon>
        <taxon>Agaricomycetidae</taxon>
        <taxon>Agaricales</taxon>
        <taxon>Agaricineae</taxon>
        <taxon>Agaricaceae</taxon>
        <taxon>Agaricus</taxon>
    </lineage>
</organism>
<sequence>MSDRKATRYFDKSTSLVRDTFSQFEQQYARPAYSNMHVYFRERPITSTFVTVFTLLSLIPVAFFAGIASFIFATFTLAALFLAVAASSIVILACFAFLLCVLIGAFLLSLFLTGAALSSYALVRLAHHVQREGPSAGVSEWKKETKSAFLRSRPTTQDAADQGKKEPVLTIKPKDEYENEDSDQGGLPASLYEVDDQSDMTLRKEDEEDEEDVKGKGNMDARDFATDIKDEEDGEMRRAHQ</sequence>
<feature type="region of interest" description="Disordered" evidence="1">
    <location>
        <begin position="172"/>
        <end position="241"/>
    </location>
</feature>
<feature type="transmembrane region" description="Helical" evidence="2">
    <location>
        <begin position="79"/>
        <end position="112"/>
    </location>
</feature>
<feature type="compositionally biased region" description="Basic and acidic residues" evidence="1">
    <location>
        <begin position="213"/>
        <end position="228"/>
    </location>
</feature>
<evidence type="ECO:0000313" key="3">
    <source>
        <dbReference type="EMBL" id="KAF7762165.1"/>
    </source>
</evidence>
<evidence type="ECO:0000256" key="2">
    <source>
        <dbReference type="SAM" id="Phobius"/>
    </source>
</evidence>
<dbReference type="Proteomes" id="UP000629468">
    <property type="component" value="Unassembled WGS sequence"/>
</dbReference>
<keyword evidence="2" id="KW-0472">Membrane</keyword>
<feature type="transmembrane region" description="Helical" evidence="2">
    <location>
        <begin position="49"/>
        <end position="73"/>
    </location>
</feature>
<reference evidence="3 4" key="1">
    <citation type="journal article" name="Sci. Rep.">
        <title>Telomere-to-telomere assembled and centromere annotated genomes of the two main subspecies of the button mushroom Agaricus bisporus reveal especially polymorphic chromosome ends.</title>
        <authorList>
            <person name="Sonnenberg A.S.M."/>
            <person name="Sedaghat-Telgerd N."/>
            <person name="Lavrijssen B."/>
            <person name="Ohm R.A."/>
            <person name="Hendrickx P.M."/>
            <person name="Scholtmeijer K."/>
            <person name="Baars J.J.P."/>
            <person name="van Peer A."/>
        </authorList>
    </citation>
    <scope>NUCLEOTIDE SEQUENCE [LARGE SCALE GENOMIC DNA]</scope>
    <source>
        <strain evidence="3 4">H119_p4</strain>
    </source>
</reference>
<keyword evidence="2" id="KW-0812">Transmembrane</keyword>
<proteinExistence type="predicted"/>
<dbReference type="EMBL" id="JABXXO010000012">
    <property type="protein sequence ID" value="KAF7762165.1"/>
    <property type="molecule type" value="Genomic_DNA"/>
</dbReference>
<dbReference type="AlphaFoldDB" id="A0A8H7C556"/>
<comment type="caution">
    <text evidence="3">The sequence shown here is derived from an EMBL/GenBank/DDBJ whole genome shotgun (WGS) entry which is preliminary data.</text>
</comment>
<keyword evidence="2" id="KW-1133">Transmembrane helix</keyword>
<evidence type="ECO:0000313" key="4">
    <source>
        <dbReference type="Proteomes" id="UP000629468"/>
    </source>
</evidence>
<dbReference type="Pfam" id="PF16015">
    <property type="entry name" value="Promethin"/>
    <property type="match status" value="1"/>
</dbReference>